<keyword evidence="1" id="KW-0812">Transmembrane</keyword>
<name>A0ABU1SAB5_9MICO</name>
<dbReference type="Proteomes" id="UP001259347">
    <property type="component" value="Unassembled WGS sequence"/>
</dbReference>
<reference evidence="2 3" key="1">
    <citation type="submission" date="2023-07" db="EMBL/GenBank/DDBJ databases">
        <title>Sorghum-associated microbial communities from plants grown in Nebraska, USA.</title>
        <authorList>
            <person name="Schachtman D."/>
        </authorList>
    </citation>
    <scope>NUCLEOTIDE SEQUENCE [LARGE SCALE GENOMIC DNA]</scope>
    <source>
        <strain evidence="2 3">2980</strain>
    </source>
</reference>
<comment type="caution">
    <text evidence="2">The sequence shown here is derived from an EMBL/GenBank/DDBJ whole genome shotgun (WGS) entry which is preliminary data.</text>
</comment>
<keyword evidence="1" id="KW-0472">Membrane</keyword>
<evidence type="ECO:0000313" key="3">
    <source>
        <dbReference type="Proteomes" id="UP001259347"/>
    </source>
</evidence>
<keyword evidence="1" id="KW-1133">Transmembrane helix</keyword>
<feature type="transmembrane region" description="Helical" evidence="1">
    <location>
        <begin position="12"/>
        <end position="32"/>
    </location>
</feature>
<evidence type="ECO:0000313" key="2">
    <source>
        <dbReference type="EMBL" id="MDR6866547.1"/>
    </source>
</evidence>
<protein>
    <submittedName>
        <fullName evidence="2">Uncharacterized protein</fullName>
    </submittedName>
</protein>
<keyword evidence="3" id="KW-1185">Reference proteome</keyword>
<gene>
    <name evidence="2" type="ORF">J2Y69_001140</name>
</gene>
<organism evidence="2 3">
    <name type="scientific">Microbacterium resistens</name>
    <dbReference type="NCBI Taxonomy" id="156977"/>
    <lineage>
        <taxon>Bacteria</taxon>
        <taxon>Bacillati</taxon>
        <taxon>Actinomycetota</taxon>
        <taxon>Actinomycetes</taxon>
        <taxon>Micrococcales</taxon>
        <taxon>Microbacteriaceae</taxon>
        <taxon>Microbacterium</taxon>
    </lineage>
</organism>
<sequence>MELGTGQLMLIAWVSAWALGVILALLIAYWIIRLAVTHALRSHHRWVLRNTPRAAAPPTVRTEIVR</sequence>
<dbReference type="EMBL" id="JAVDUM010000004">
    <property type="protein sequence ID" value="MDR6866547.1"/>
    <property type="molecule type" value="Genomic_DNA"/>
</dbReference>
<evidence type="ECO:0000256" key="1">
    <source>
        <dbReference type="SAM" id="Phobius"/>
    </source>
</evidence>
<proteinExistence type="predicted"/>
<accession>A0ABU1SAB5</accession>
<dbReference type="RefSeq" id="WP_310018470.1">
    <property type="nucleotide sequence ID" value="NZ_JAVDUM010000004.1"/>
</dbReference>